<evidence type="ECO:0000313" key="4">
    <source>
        <dbReference type="Proteomes" id="UP000198211"/>
    </source>
</evidence>
<evidence type="ECO:0000259" key="2">
    <source>
        <dbReference type="Pfam" id="PF21056"/>
    </source>
</evidence>
<dbReference type="Pfam" id="PF21056">
    <property type="entry name" value="ZSWIM1-3_RNaseH-like"/>
    <property type="match status" value="1"/>
</dbReference>
<feature type="region of interest" description="Disordered" evidence="1">
    <location>
        <begin position="157"/>
        <end position="183"/>
    </location>
</feature>
<proteinExistence type="predicted"/>
<dbReference type="AlphaFoldDB" id="A0A225UNP3"/>
<dbReference type="InterPro" id="IPR052579">
    <property type="entry name" value="Zinc_finger_SWIM"/>
</dbReference>
<gene>
    <name evidence="3" type="ORF">PHMEG_00035695</name>
</gene>
<evidence type="ECO:0000313" key="3">
    <source>
        <dbReference type="EMBL" id="OWY94541.1"/>
    </source>
</evidence>
<dbReference type="OrthoDB" id="123859at2759"/>
<dbReference type="PANTHER" id="PTHR31569:SF4">
    <property type="entry name" value="SWIM-TYPE DOMAIN-CONTAINING PROTEIN"/>
    <property type="match status" value="1"/>
</dbReference>
<protein>
    <recommendedName>
        <fullName evidence="2">ZSWIM1/3 RNaseH-like domain-containing protein</fullName>
    </recommendedName>
</protein>
<accession>A0A225UNP3</accession>
<dbReference type="Proteomes" id="UP000198211">
    <property type="component" value="Unassembled WGS sequence"/>
</dbReference>
<keyword evidence="4" id="KW-1185">Reference proteome</keyword>
<dbReference type="EMBL" id="NBNE01014205">
    <property type="protein sequence ID" value="OWY94541.1"/>
    <property type="molecule type" value="Genomic_DNA"/>
</dbReference>
<feature type="domain" description="ZSWIM1/3 RNaseH-like" evidence="2">
    <location>
        <begin position="78"/>
        <end position="149"/>
    </location>
</feature>
<name>A0A225UNP3_9STRA</name>
<dbReference type="PANTHER" id="PTHR31569">
    <property type="entry name" value="SWIM-TYPE DOMAIN-CONTAINING PROTEIN"/>
    <property type="match status" value="1"/>
</dbReference>
<evidence type="ECO:0000256" key="1">
    <source>
        <dbReference type="SAM" id="MobiDB-lite"/>
    </source>
</evidence>
<organism evidence="3 4">
    <name type="scientific">Phytophthora megakarya</name>
    <dbReference type="NCBI Taxonomy" id="4795"/>
    <lineage>
        <taxon>Eukaryota</taxon>
        <taxon>Sar</taxon>
        <taxon>Stramenopiles</taxon>
        <taxon>Oomycota</taxon>
        <taxon>Peronosporomycetes</taxon>
        <taxon>Peronosporales</taxon>
        <taxon>Peronosporaceae</taxon>
        <taxon>Phytophthora</taxon>
    </lineage>
</organism>
<dbReference type="InterPro" id="IPR048324">
    <property type="entry name" value="ZSWIM1-3_RNaseH-like"/>
</dbReference>
<comment type="caution">
    <text evidence="3">The sequence shown here is derived from an EMBL/GenBank/DDBJ whole genome shotgun (WGS) entry which is preliminary data.</text>
</comment>
<sequence length="218" mass="24495">MSVTNYPNNRRVTDPNVLDFVDEPVKTGAKPKKILKCLQETTGKRITPRDVRNLVQRLKAKRRGSGTVEARLEIVLRKFCVSQGNSAAIFVDENKTTQISTIQTRQMKRFFEAFPEVMMLDSTHGTNASKYKLFSFMIDDMFGHLVKLVISRHECQGEGHSDTEENPGQKKPPDLRVKAAKSDQDLRVKAVAKPKVGKLVKQKPIGDAINQLGSDTRS</sequence>
<reference evidence="4" key="1">
    <citation type="submission" date="2017-03" db="EMBL/GenBank/DDBJ databases">
        <title>Phytopthora megakarya and P. palmivora, two closely related causual agents of cacao black pod achieved similar genome size and gene model numbers by different mechanisms.</title>
        <authorList>
            <person name="Ali S."/>
            <person name="Shao J."/>
            <person name="Larry D.J."/>
            <person name="Kronmiller B."/>
            <person name="Shen D."/>
            <person name="Strem M.D."/>
            <person name="Melnick R.L."/>
            <person name="Guiltinan M.J."/>
            <person name="Tyler B.M."/>
            <person name="Meinhardt L.W."/>
            <person name="Bailey B.A."/>
        </authorList>
    </citation>
    <scope>NUCLEOTIDE SEQUENCE [LARGE SCALE GENOMIC DNA]</scope>
    <source>
        <strain evidence="4">zdho120</strain>
    </source>
</reference>